<dbReference type="OrthoDB" id="3236755at2759"/>
<sequence>MLRCEYEDKKIRVAELSATQAVEHLNQQILAYTNSKYPFDAPVTQQCSIISWWRHLAQNPASAVLAHYAIRIYAMTPNSMADERTASVFTWLNSARRSSQKASTLVRLTQLRSRYRRDNKKSQGNRPTVNFCDMTDTIFGTQSRSHVPRKRKHATTLHFRQ</sequence>
<evidence type="ECO:0000313" key="3">
    <source>
        <dbReference type="Proteomes" id="UP000807025"/>
    </source>
</evidence>
<keyword evidence="3" id="KW-1185">Reference proteome</keyword>
<evidence type="ECO:0000256" key="1">
    <source>
        <dbReference type="SAM" id="MobiDB-lite"/>
    </source>
</evidence>
<accession>A0A9P6DKA0</accession>
<proteinExistence type="predicted"/>
<dbReference type="Proteomes" id="UP000807025">
    <property type="component" value="Unassembled WGS sequence"/>
</dbReference>
<evidence type="ECO:0000313" key="2">
    <source>
        <dbReference type="EMBL" id="KAF9500440.1"/>
    </source>
</evidence>
<gene>
    <name evidence="2" type="ORF">BDN71DRAFT_1440502</name>
</gene>
<feature type="compositionally biased region" description="Basic residues" evidence="1">
    <location>
        <begin position="146"/>
        <end position="161"/>
    </location>
</feature>
<comment type="caution">
    <text evidence="2">The sequence shown here is derived from an EMBL/GenBank/DDBJ whole genome shotgun (WGS) entry which is preliminary data.</text>
</comment>
<name>A0A9P6DKA0_PLEER</name>
<organism evidence="2 3">
    <name type="scientific">Pleurotus eryngii</name>
    <name type="common">Boletus of the steppes</name>
    <dbReference type="NCBI Taxonomy" id="5323"/>
    <lineage>
        <taxon>Eukaryota</taxon>
        <taxon>Fungi</taxon>
        <taxon>Dikarya</taxon>
        <taxon>Basidiomycota</taxon>
        <taxon>Agaricomycotina</taxon>
        <taxon>Agaricomycetes</taxon>
        <taxon>Agaricomycetidae</taxon>
        <taxon>Agaricales</taxon>
        <taxon>Pleurotineae</taxon>
        <taxon>Pleurotaceae</taxon>
        <taxon>Pleurotus</taxon>
    </lineage>
</organism>
<reference evidence="2" key="1">
    <citation type="submission" date="2020-11" db="EMBL/GenBank/DDBJ databases">
        <authorList>
            <consortium name="DOE Joint Genome Institute"/>
            <person name="Ahrendt S."/>
            <person name="Riley R."/>
            <person name="Andreopoulos W."/>
            <person name="Labutti K."/>
            <person name="Pangilinan J."/>
            <person name="Ruiz-Duenas F.J."/>
            <person name="Barrasa J.M."/>
            <person name="Sanchez-Garcia M."/>
            <person name="Camarero S."/>
            <person name="Miyauchi S."/>
            <person name="Serrano A."/>
            <person name="Linde D."/>
            <person name="Babiker R."/>
            <person name="Drula E."/>
            <person name="Ayuso-Fernandez I."/>
            <person name="Pacheco R."/>
            <person name="Padilla G."/>
            <person name="Ferreira P."/>
            <person name="Barriuso J."/>
            <person name="Kellner H."/>
            <person name="Castanera R."/>
            <person name="Alfaro M."/>
            <person name="Ramirez L."/>
            <person name="Pisabarro A.G."/>
            <person name="Kuo A."/>
            <person name="Tritt A."/>
            <person name="Lipzen A."/>
            <person name="He G."/>
            <person name="Yan M."/>
            <person name="Ng V."/>
            <person name="Cullen D."/>
            <person name="Martin F."/>
            <person name="Rosso M.-N."/>
            <person name="Henrissat B."/>
            <person name="Hibbett D."/>
            <person name="Martinez A.T."/>
            <person name="Grigoriev I.V."/>
        </authorList>
    </citation>
    <scope>NUCLEOTIDE SEQUENCE</scope>
    <source>
        <strain evidence="2">ATCC 90797</strain>
    </source>
</reference>
<dbReference type="EMBL" id="MU154527">
    <property type="protein sequence ID" value="KAF9500440.1"/>
    <property type="molecule type" value="Genomic_DNA"/>
</dbReference>
<protein>
    <submittedName>
        <fullName evidence="2">Uncharacterized protein</fullName>
    </submittedName>
</protein>
<dbReference type="AlphaFoldDB" id="A0A9P6DKA0"/>
<feature type="region of interest" description="Disordered" evidence="1">
    <location>
        <begin position="142"/>
        <end position="161"/>
    </location>
</feature>